<accession>A0A0R3S250</accession>
<evidence type="ECO:0000313" key="1">
    <source>
        <dbReference type="Proteomes" id="UP000050640"/>
    </source>
</evidence>
<protein>
    <submittedName>
        <fullName evidence="2">Uncharacterized protein</fullName>
    </submittedName>
</protein>
<reference evidence="2" key="1">
    <citation type="submission" date="2017-02" db="UniProtKB">
        <authorList>
            <consortium name="WormBaseParasite"/>
        </authorList>
    </citation>
    <scope>IDENTIFICATION</scope>
</reference>
<organism evidence="1 2">
    <name type="scientific">Elaeophora elaphi</name>
    <dbReference type="NCBI Taxonomy" id="1147741"/>
    <lineage>
        <taxon>Eukaryota</taxon>
        <taxon>Metazoa</taxon>
        <taxon>Ecdysozoa</taxon>
        <taxon>Nematoda</taxon>
        <taxon>Chromadorea</taxon>
        <taxon>Rhabditida</taxon>
        <taxon>Spirurina</taxon>
        <taxon>Spiruromorpha</taxon>
        <taxon>Filarioidea</taxon>
        <taxon>Onchocercidae</taxon>
        <taxon>Elaeophora</taxon>
    </lineage>
</organism>
<proteinExistence type="predicted"/>
<sequence length="195" mass="22768">MFEVVVYLSCAIHMFENSGIILAMQINEDKTIDEEIYSIEHLNEQETYDDNRPYRWMPSVLVNESTPETFDDDLCKKYKRYSLYIESNDEWEFIKKFITEASHEFILETKVKGPTGLNILLGGVERFGKMNPTLAYDRHLKGPNVHPNSNSSCERYVIAARWPELSVSIRSNNEMDHSTIVEFSLPFVRFINVLK</sequence>
<keyword evidence="1" id="KW-1185">Reference proteome</keyword>
<dbReference type="AlphaFoldDB" id="A0A0R3S250"/>
<dbReference type="Proteomes" id="UP000050640">
    <property type="component" value="Unplaced"/>
</dbReference>
<dbReference type="WBParaSite" id="EEL_0000877501-mRNA-1">
    <property type="protein sequence ID" value="EEL_0000877501-mRNA-1"/>
    <property type="gene ID" value="EEL_0000877501"/>
</dbReference>
<name>A0A0R3S250_9BILA</name>
<evidence type="ECO:0000313" key="2">
    <source>
        <dbReference type="WBParaSite" id="EEL_0000877501-mRNA-1"/>
    </source>
</evidence>